<evidence type="ECO:0000256" key="1">
    <source>
        <dbReference type="SAM" id="Phobius"/>
    </source>
</evidence>
<keyword evidence="1" id="KW-0472">Membrane</keyword>
<reference evidence="2 3" key="1">
    <citation type="journal article" date="2012" name="Nucleic Acids Res.">
        <title>Sequencing of the smallest Apicomplexan genome from the human pathogen Babesia microti.</title>
        <authorList>
            <person name="Cornillot E."/>
            <person name="Hadj-Kaddour K."/>
            <person name="Dassouli A."/>
            <person name="Noel B."/>
            <person name="Ranwez V."/>
            <person name="Vacherie B."/>
            <person name="Augagneur Y."/>
            <person name="Bres V."/>
            <person name="Duclos A."/>
            <person name="Randazzo S."/>
            <person name="Carcy B."/>
            <person name="Debierre-Grockiego F."/>
            <person name="Delbecq S."/>
            <person name="Moubri-Menage K."/>
            <person name="Shams-Eldin H."/>
            <person name="Usmani-Brown S."/>
            <person name="Bringaud F."/>
            <person name="Wincker P."/>
            <person name="Vivares C.P."/>
            <person name="Schwarz R.T."/>
            <person name="Schetters T.P."/>
            <person name="Krause P.J."/>
            <person name="Gorenflot A."/>
            <person name="Berry V."/>
            <person name="Barbe V."/>
            <person name="Ben Mamoun C."/>
        </authorList>
    </citation>
    <scope>NUCLEOTIDE SEQUENCE [LARGE SCALE GENOMIC DNA]</scope>
    <source>
        <strain evidence="2 3">RI</strain>
    </source>
</reference>
<keyword evidence="3" id="KW-1185">Reference proteome</keyword>
<dbReference type="Proteomes" id="UP000002899">
    <property type="component" value="Chromosome III"/>
</dbReference>
<feature type="transmembrane region" description="Helical" evidence="1">
    <location>
        <begin position="112"/>
        <end position="128"/>
    </location>
</feature>
<feature type="transmembrane region" description="Helical" evidence="1">
    <location>
        <begin position="52"/>
        <end position="73"/>
    </location>
</feature>
<dbReference type="EMBL" id="LN871598">
    <property type="protein sequence ID" value="CTQ40785.1"/>
    <property type="molecule type" value="Genomic_DNA"/>
</dbReference>
<accession>A0A0K3AQP6</accession>
<reference evidence="2 3" key="2">
    <citation type="journal article" date="2013" name="PLoS ONE">
        <title>Whole genome mapping and re-organization of the nuclear and mitochondrial genomes of Babesia microti isolates.</title>
        <authorList>
            <person name="Cornillot E."/>
            <person name="Dassouli A."/>
            <person name="Garg A."/>
            <person name="Pachikara N."/>
            <person name="Randazzo S."/>
            <person name="Depoix D."/>
            <person name="Carcy B."/>
            <person name="Delbecq S."/>
            <person name="Frutos R."/>
            <person name="Silva J.C."/>
            <person name="Sutton R."/>
            <person name="Krause P.J."/>
            <person name="Mamoun C.B."/>
        </authorList>
    </citation>
    <scope>NUCLEOTIDE SEQUENCE [LARGE SCALE GENOMIC DNA]</scope>
    <source>
        <strain evidence="2 3">RI</strain>
    </source>
</reference>
<name>A0A0K3AQP6_BABMR</name>
<sequence>MSDEETVNLLQCPIEVKRSNSGRNFGWGLPRIDYMSFKRILANLYYEWNNPVTYVIMVCINTYIILSCLFYTIVPTPAYVLEIFVMITFTFELSTKAILLGPKALWEKDGKIDTIAYVMCFISMFGTWDFSIPEEYVYPDQAHTGDKYAKIFVVSFRIIAQLIRLFRAIICHYKAKFKCDDRIWIEMDETLQPCIANC</sequence>
<reference evidence="2 3" key="3">
    <citation type="journal article" date="2016" name="Sci. Rep.">
        <title>Genome-wide diversity and gene expression profiling of Babesia microti isolates identify polymorphic genes that mediate host-pathogen interactions.</title>
        <authorList>
            <person name="Silva J.C."/>
            <person name="Cornillot E."/>
            <person name="McCracken C."/>
            <person name="Usmani-Brown S."/>
            <person name="Dwivedi A."/>
            <person name="Ifeonu O.O."/>
            <person name="Crabtree J."/>
            <person name="Gotia H.T."/>
            <person name="Virji A.Z."/>
            <person name="Reynes C."/>
            <person name="Colinge J."/>
            <person name="Kumar V."/>
            <person name="Lawres L."/>
            <person name="Pazzi J.E."/>
            <person name="Pablo J.V."/>
            <person name="Hung C."/>
            <person name="Brancato J."/>
            <person name="Kumari P."/>
            <person name="Orvis J."/>
            <person name="Tretina K."/>
            <person name="Chibucos M."/>
            <person name="Ott S."/>
            <person name="Sadzewicz L."/>
            <person name="Sengamalay N."/>
            <person name="Shetty A.C."/>
            <person name="Su Q."/>
            <person name="Tallon L."/>
            <person name="Fraser C.M."/>
            <person name="Frutos R."/>
            <person name="Molina D.M."/>
            <person name="Krause P.J."/>
            <person name="Ben Mamoun C."/>
        </authorList>
    </citation>
    <scope>NUCLEOTIDE SEQUENCE [LARGE SCALE GENOMIC DNA]</scope>
    <source>
        <strain evidence="2 3">RI</strain>
    </source>
</reference>
<dbReference type="AlphaFoldDB" id="A0A0K3AQP6"/>
<dbReference type="RefSeq" id="XP_012648796.1">
    <property type="nucleotide sequence ID" value="XM_012793342.1"/>
</dbReference>
<keyword evidence="1" id="KW-0812">Transmembrane</keyword>
<feature type="transmembrane region" description="Helical" evidence="1">
    <location>
        <begin position="79"/>
        <end position="100"/>
    </location>
</feature>
<dbReference type="VEuPathDB" id="PiroplasmaDB:BMR1_03g00930"/>
<dbReference type="GeneID" id="24424820"/>
<proteinExistence type="predicted"/>
<dbReference type="KEGG" id="bmic:BMR1_03g00930"/>
<evidence type="ECO:0000313" key="3">
    <source>
        <dbReference type="Proteomes" id="UP000002899"/>
    </source>
</evidence>
<organism evidence="2 3">
    <name type="scientific">Babesia microti (strain RI)</name>
    <dbReference type="NCBI Taxonomy" id="1133968"/>
    <lineage>
        <taxon>Eukaryota</taxon>
        <taxon>Sar</taxon>
        <taxon>Alveolata</taxon>
        <taxon>Apicomplexa</taxon>
        <taxon>Aconoidasida</taxon>
        <taxon>Piroplasmida</taxon>
        <taxon>Babesiidae</taxon>
        <taxon>Babesia</taxon>
    </lineage>
</organism>
<feature type="transmembrane region" description="Helical" evidence="1">
    <location>
        <begin position="148"/>
        <end position="166"/>
    </location>
</feature>
<evidence type="ECO:0000313" key="2">
    <source>
        <dbReference type="EMBL" id="CTQ40785.1"/>
    </source>
</evidence>
<protein>
    <recommendedName>
        <fullName evidence="4">Ion transport domain-containing protein</fullName>
    </recommendedName>
</protein>
<evidence type="ECO:0008006" key="4">
    <source>
        <dbReference type="Google" id="ProtNLM"/>
    </source>
</evidence>
<keyword evidence="1" id="KW-1133">Transmembrane helix</keyword>